<evidence type="ECO:0000313" key="2">
    <source>
        <dbReference type="EMBL" id="KAF3770844.1"/>
    </source>
</evidence>
<reference evidence="2" key="1">
    <citation type="journal article" date="2020" name="Phytopathology">
        <title>Genome sequence of the chestnut blight fungus Cryphonectria parasitica EP155: A fundamental resource for an archetypical invasive plant pathogen.</title>
        <authorList>
            <person name="Crouch J.A."/>
            <person name="Dawe A."/>
            <person name="Aerts A."/>
            <person name="Barry K."/>
            <person name="Churchill A.C.L."/>
            <person name="Grimwood J."/>
            <person name="Hillman B."/>
            <person name="Milgroom M.G."/>
            <person name="Pangilinan J."/>
            <person name="Smith M."/>
            <person name="Salamov A."/>
            <person name="Schmutz J."/>
            <person name="Yadav J."/>
            <person name="Grigoriev I.V."/>
            <person name="Nuss D."/>
        </authorList>
    </citation>
    <scope>NUCLEOTIDE SEQUENCE</scope>
    <source>
        <strain evidence="2">EP155</strain>
    </source>
</reference>
<gene>
    <name evidence="2" type="ORF">M406DRAFT_326261</name>
</gene>
<accession>A0A9P4YC63</accession>
<dbReference type="Proteomes" id="UP000803844">
    <property type="component" value="Unassembled WGS sequence"/>
</dbReference>
<dbReference type="RefSeq" id="XP_040781805.1">
    <property type="nucleotide sequence ID" value="XM_040920061.1"/>
</dbReference>
<feature type="region of interest" description="Disordered" evidence="1">
    <location>
        <begin position="1"/>
        <end position="62"/>
    </location>
</feature>
<name>A0A9P4YC63_CRYP1</name>
<evidence type="ECO:0000256" key="1">
    <source>
        <dbReference type="SAM" id="MobiDB-lite"/>
    </source>
</evidence>
<dbReference type="GeneID" id="63837190"/>
<protein>
    <submittedName>
        <fullName evidence="2">Uncharacterized protein</fullName>
    </submittedName>
</protein>
<organism evidence="2 3">
    <name type="scientific">Cryphonectria parasitica (strain ATCC 38755 / EP155)</name>
    <dbReference type="NCBI Taxonomy" id="660469"/>
    <lineage>
        <taxon>Eukaryota</taxon>
        <taxon>Fungi</taxon>
        <taxon>Dikarya</taxon>
        <taxon>Ascomycota</taxon>
        <taxon>Pezizomycotina</taxon>
        <taxon>Sordariomycetes</taxon>
        <taxon>Sordariomycetidae</taxon>
        <taxon>Diaporthales</taxon>
        <taxon>Cryphonectriaceae</taxon>
        <taxon>Cryphonectria-Endothia species complex</taxon>
        <taxon>Cryphonectria</taxon>
    </lineage>
</organism>
<dbReference type="AlphaFoldDB" id="A0A9P4YC63"/>
<sequence length="193" mass="22795">MSSDAVELDVIERGEARRSGPAVSQVTAAGEQVRGTAQPQDTSRQSTAGSRRQAVEDSNPEERKRCERIRLAHAKASDPRFEFYRVFPQERSLILDLKVEEIVRIRDRMKKLEDSAETRFNTQLDRLPRQSLHYRRWLALVTKMETKMVDYDKWWLRSKTIVESRWPQGLRQRGRRRIPRDGTYKRCHSDIRK</sequence>
<keyword evidence="3" id="KW-1185">Reference proteome</keyword>
<proteinExistence type="predicted"/>
<dbReference type="EMBL" id="MU032344">
    <property type="protein sequence ID" value="KAF3770844.1"/>
    <property type="molecule type" value="Genomic_DNA"/>
</dbReference>
<evidence type="ECO:0000313" key="3">
    <source>
        <dbReference type="Proteomes" id="UP000803844"/>
    </source>
</evidence>
<comment type="caution">
    <text evidence="2">The sequence shown here is derived from an EMBL/GenBank/DDBJ whole genome shotgun (WGS) entry which is preliminary data.</text>
</comment>
<feature type="compositionally biased region" description="Polar residues" evidence="1">
    <location>
        <begin position="35"/>
        <end position="50"/>
    </location>
</feature>